<dbReference type="EMBL" id="HBGG01014253">
    <property type="protein sequence ID" value="CAD9205053.1"/>
    <property type="molecule type" value="Transcribed_RNA"/>
</dbReference>
<reference evidence="2" key="1">
    <citation type="submission" date="2021-01" db="EMBL/GenBank/DDBJ databases">
        <authorList>
            <person name="Corre E."/>
            <person name="Pelletier E."/>
            <person name="Niang G."/>
            <person name="Scheremetjew M."/>
            <person name="Finn R."/>
            <person name="Kale V."/>
            <person name="Holt S."/>
            <person name="Cochrane G."/>
            <person name="Meng A."/>
            <person name="Brown T."/>
            <person name="Cohen L."/>
        </authorList>
    </citation>
    <scope>NUCLEOTIDE SEQUENCE</scope>
    <source>
        <strain evidence="2">PLY429</strain>
    </source>
</reference>
<accession>A0A7S1SPI5</accession>
<organism evidence="2">
    <name type="scientific">Tetraselmis chuii</name>
    <dbReference type="NCBI Taxonomy" id="63592"/>
    <lineage>
        <taxon>Eukaryota</taxon>
        <taxon>Viridiplantae</taxon>
        <taxon>Chlorophyta</taxon>
        <taxon>core chlorophytes</taxon>
        <taxon>Chlorodendrophyceae</taxon>
        <taxon>Chlorodendrales</taxon>
        <taxon>Chlorodendraceae</taxon>
        <taxon>Tetraselmis</taxon>
    </lineage>
</organism>
<evidence type="ECO:0000313" key="2">
    <source>
        <dbReference type="EMBL" id="CAD9205053.1"/>
    </source>
</evidence>
<name>A0A7S1SPI5_9CHLO</name>
<sequence length="103" mass="10675">MLVSEYIFQLSSGSCSGSFWRGSPLTGSGPSGNTSDWPKNGAGVKGVVHDVPSKGQWLEVTEIRQAGGSEWASVEGQGKWLPFNGGSNGGQWLHAPDAKAGGL</sequence>
<feature type="compositionally biased region" description="Polar residues" evidence="1">
    <location>
        <begin position="25"/>
        <end position="37"/>
    </location>
</feature>
<gene>
    <name evidence="2" type="ORF">TCHU04912_LOCUS7288</name>
</gene>
<dbReference type="AlphaFoldDB" id="A0A7S1SPI5"/>
<protein>
    <submittedName>
        <fullName evidence="2">Uncharacterized protein</fullName>
    </submittedName>
</protein>
<proteinExistence type="predicted"/>
<feature type="region of interest" description="Disordered" evidence="1">
    <location>
        <begin position="23"/>
        <end position="43"/>
    </location>
</feature>
<evidence type="ECO:0000256" key="1">
    <source>
        <dbReference type="SAM" id="MobiDB-lite"/>
    </source>
</evidence>